<keyword evidence="4 5" id="KW-0472">Membrane</keyword>
<evidence type="ECO:0000256" key="2">
    <source>
        <dbReference type="ARBA" id="ARBA00022692"/>
    </source>
</evidence>
<feature type="transmembrane region" description="Helical" evidence="5">
    <location>
        <begin position="194"/>
        <end position="215"/>
    </location>
</feature>
<evidence type="ECO:0000259" key="6">
    <source>
        <dbReference type="PROSITE" id="PS50850"/>
    </source>
</evidence>
<feature type="transmembrane region" description="Helical" evidence="5">
    <location>
        <begin position="340"/>
        <end position="357"/>
    </location>
</feature>
<feature type="transmembrane region" description="Helical" evidence="5">
    <location>
        <begin position="21"/>
        <end position="44"/>
    </location>
</feature>
<accession>A0ABM3FX53</accession>
<evidence type="ECO:0000256" key="4">
    <source>
        <dbReference type="ARBA" id="ARBA00023136"/>
    </source>
</evidence>
<keyword evidence="7" id="KW-1185">Reference proteome</keyword>
<dbReference type="PANTHER" id="PTHR24064">
    <property type="entry name" value="SOLUTE CARRIER FAMILY 22 MEMBER"/>
    <property type="match status" value="1"/>
</dbReference>
<dbReference type="SUPFAM" id="SSF103473">
    <property type="entry name" value="MFS general substrate transporter"/>
    <property type="match status" value="1"/>
</dbReference>
<feature type="transmembrane region" description="Helical" evidence="5">
    <location>
        <begin position="253"/>
        <end position="272"/>
    </location>
</feature>
<dbReference type="InterPro" id="IPR020846">
    <property type="entry name" value="MFS_dom"/>
</dbReference>
<gene>
    <name evidence="8" type="primary">LOC124293870</name>
</gene>
<dbReference type="CDD" id="cd17317">
    <property type="entry name" value="MFS_SLC22"/>
    <property type="match status" value="1"/>
</dbReference>
<evidence type="ECO:0000313" key="7">
    <source>
        <dbReference type="Proteomes" id="UP000829291"/>
    </source>
</evidence>
<dbReference type="InterPro" id="IPR005828">
    <property type="entry name" value="MFS_sugar_transport-like"/>
</dbReference>
<evidence type="ECO:0000256" key="5">
    <source>
        <dbReference type="SAM" id="Phobius"/>
    </source>
</evidence>
<dbReference type="InterPro" id="IPR036259">
    <property type="entry name" value="MFS_trans_sf"/>
</dbReference>
<dbReference type="RefSeq" id="XP_046592589.1">
    <property type="nucleotide sequence ID" value="XM_046736633.1"/>
</dbReference>
<feature type="transmembrane region" description="Helical" evidence="5">
    <location>
        <begin position="422"/>
        <end position="445"/>
    </location>
</feature>
<feature type="transmembrane region" description="Helical" evidence="5">
    <location>
        <begin position="485"/>
        <end position="505"/>
    </location>
</feature>
<keyword evidence="2 5" id="KW-0812">Transmembrane</keyword>
<feature type="domain" description="Major facilitator superfamily (MFS) profile" evidence="6">
    <location>
        <begin position="98"/>
        <end position="510"/>
    </location>
</feature>
<feature type="transmembrane region" description="Helical" evidence="5">
    <location>
        <begin position="457"/>
        <end position="479"/>
    </location>
</feature>
<feature type="transmembrane region" description="Helical" evidence="5">
    <location>
        <begin position="169"/>
        <end position="188"/>
    </location>
</feature>
<evidence type="ECO:0000256" key="3">
    <source>
        <dbReference type="ARBA" id="ARBA00022989"/>
    </source>
</evidence>
<feature type="transmembrane region" description="Helical" evidence="5">
    <location>
        <begin position="227"/>
        <end position="247"/>
    </location>
</feature>
<reference evidence="8" key="1">
    <citation type="submission" date="2025-08" db="UniProtKB">
        <authorList>
            <consortium name="RefSeq"/>
        </authorList>
    </citation>
    <scope>IDENTIFICATION</scope>
    <source>
        <tissue evidence="8">Thorax and Abdomen</tissue>
    </source>
</reference>
<evidence type="ECO:0000313" key="8">
    <source>
        <dbReference type="RefSeq" id="XP_046592589.1"/>
    </source>
</evidence>
<dbReference type="Proteomes" id="UP000829291">
    <property type="component" value="Chromosome 1"/>
</dbReference>
<evidence type="ECO:0000256" key="1">
    <source>
        <dbReference type="ARBA" id="ARBA00004141"/>
    </source>
</evidence>
<dbReference type="Pfam" id="PF00083">
    <property type="entry name" value="Sugar_tr"/>
    <property type="match status" value="1"/>
</dbReference>
<keyword evidence="3 5" id="KW-1133">Transmembrane helix</keyword>
<feature type="transmembrane region" description="Helical" evidence="5">
    <location>
        <begin position="397"/>
        <end position="416"/>
    </location>
</feature>
<proteinExistence type="predicted"/>
<comment type="subcellular location">
    <subcellularLocation>
        <location evidence="1">Membrane</location>
        <topology evidence="1">Multi-pass membrane protein</topology>
    </subcellularLocation>
</comment>
<dbReference type="GeneID" id="124293870"/>
<protein>
    <submittedName>
        <fullName evidence="8">Organic cation transporter protein-like</fullName>
    </submittedName>
</protein>
<sequence>MGYDDVISHTGEIGRYQRRIFLVNFLPALTSAFHVMGGVFLGGVPKFRCLTPEEERENATYILQPDTANFTHPWDNATQSSSQCERYNRTNGDLYQLRSNDTLSTSALVKCDSFAYDDSQYEATIITEWDLVCNNASLKTVSESMFMIGVMIGVLTFGALSDRYGRKRILIQGSVLQLISGLLVAASPNFTMYVIFRMIVATTSTGLYLVAYIAAIEMVYRKKKIPAGTISFFFVGGCLLTVLLAYYIRNWRILQLAYTAPTLLFLAFSWSIPESARWLLSKGRVEEAKNILYKASMENGVKLPRDTLDELLITGSEDKPNSKKSSLLDLLRYPNIRKRSLILAIIWFLNNCTYYGLSWNTANLAGSVHVNSAIAAFVELPAIAFLMFTVDKCRRKVVLGTCMMLSSVSLLSTGFVPHDMVWLVTGLAMIGKLTITVSYSTLYIFTSEQYPTSVRNIGVGTCSATARFGGVVAPLVLQLSRISSLLPLITMGCSIVLAVLLLLLLPETSKKKLPETIEEVEGFGRRKKKSKQANTFLNGVDNTQALQKL</sequence>
<feature type="transmembrane region" description="Helical" evidence="5">
    <location>
        <begin position="369"/>
        <end position="390"/>
    </location>
</feature>
<feature type="transmembrane region" description="Helical" evidence="5">
    <location>
        <begin position="144"/>
        <end position="162"/>
    </location>
</feature>
<name>A0ABM3FX53_NEOLC</name>
<dbReference type="Gene3D" id="1.20.1250.20">
    <property type="entry name" value="MFS general substrate transporter like domains"/>
    <property type="match status" value="1"/>
</dbReference>
<dbReference type="PROSITE" id="PS50850">
    <property type="entry name" value="MFS"/>
    <property type="match status" value="1"/>
</dbReference>
<organism evidence="7 8">
    <name type="scientific">Neodiprion lecontei</name>
    <name type="common">Redheaded pine sawfly</name>
    <dbReference type="NCBI Taxonomy" id="441921"/>
    <lineage>
        <taxon>Eukaryota</taxon>
        <taxon>Metazoa</taxon>
        <taxon>Ecdysozoa</taxon>
        <taxon>Arthropoda</taxon>
        <taxon>Hexapoda</taxon>
        <taxon>Insecta</taxon>
        <taxon>Pterygota</taxon>
        <taxon>Neoptera</taxon>
        <taxon>Endopterygota</taxon>
        <taxon>Hymenoptera</taxon>
        <taxon>Tenthredinoidea</taxon>
        <taxon>Diprionidae</taxon>
        <taxon>Diprioninae</taxon>
        <taxon>Neodiprion</taxon>
    </lineage>
</organism>